<dbReference type="WBParaSite" id="PS1159_v2.g23832.t1">
    <property type="protein sequence ID" value="PS1159_v2.g23832.t1"/>
    <property type="gene ID" value="PS1159_v2.g23832"/>
</dbReference>
<accession>A0AC35G4K8</accession>
<protein>
    <submittedName>
        <fullName evidence="2">Uncharacterized protein</fullName>
    </submittedName>
</protein>
<evidence type="ECO:0000313" key="2">
    <source>
        <dbReference type="WBParaSite" id="PS1159_v2.g23832.t1"/>
    </source>
</evidence>
<evidence type="ECO:0000313" key="1">
    <source>
        <dbReference type="Proteomes" id="UP000887580"/>
    </source>
</evidence>
<sequence length="193" mass="22123">MSRLTAPLKRNINIPDENDVIIKTPYKPTTAARQFGTPLKISNTPHNSLLKPTPKTPGLNLRTSTFLGISAFTTPIRKPDFEVFEDENDEDDEMQNEVEKKSPDPHLPPVEEDEDEVDTCVGHPIYHLNEEDFNYFKDIEEVDLYDPSIESYKKYYGHLSEIVLEDFLVHLPETDDEAGNVSDDDFFDFLECA</sequence>
<reference evidence="2" key="1">
    <citation type="submission" date="2022-11" db="UniProtKB">
        <authorList>
            <consortium name="WormBaseParasite"/>
        </authorList>
    </citation>
    <scope>IDENTIFICATION</scope>
</reference>
<proteinExistence type="predicted"/>
<organism evidence="1 2">
    <name type="scientific">Panagrolaimus sp. PS1159</name>
    <dbReference type="NCBI Taxonomy" id="55785"/>
    <lineage>
        <taxon>Eukaryota</taxon>
        <taxon>Metazoa</taxon>
        <taxon>Ecdysozoa</taxon>
        <taxon>Nematoda</taxon>
        <taxon>Chromadorea</taxon>
        <taxon>Rhabditida</taxon>
        <taxon>Tylenchina</taxon>
        <taxon>Panagrolaimomorpha</taxon>
        <taxon>Panagrolaimoidea</taxon>
        <taxon>Panagrolaimidae</taxon>
        <taxon>Panagrolaimus</taxon>
    </lineage>
</organism>
<dbReference type="Proteomes" id="UP000887580">
    <property type="component" value="Unplaced"/>
</dbReference>
<name>A0AC35G4K8_9BILA</name>